<proteinExistence type="inferred from homology"/>
<feature type="region of interest" description="Disordered" evidence="4">
    <location>
        <begin position="1023"/>
        <end position="1044"/>
    </location>
</feature>
<feature type="compositionally biased region" description="Basic and acidic residues" evidence="4">
    <location>
        <begin position="46"/>
        <end position="66"/>
    </location>
</feature>
<feature type="compositionally biased region" description="Gly residues" evidence="4">
    <location>
        <begin position="1"/>
        <end position="21"/>
    </location>
</feature>
<feature type="compositionally biased region" description="Polar residues" evidence="4">
    <location>
        <begin position="403"/>
        <end position="418"/>
    </location>
</feature>
<feature type="compositionally biased region" description="Acidic residues" evidence="4">
    <location>
        <begin position="311"/>
        <end position="357"/>
    </location>
</feature>
<keyword evidence="3" id="KW-0539">Nucleus</keyword>
<gene>
    <name evidence="6" type="ORF">FFLO_00168</name>
</gene>
<dbReference type="Gene3D" id="1.25.40.180">
    <property type="match status" value="1"/>
</dbReference>
<feature type="domain" description="MI" evidence="5">
    <location>
        <begin position="782"/>
        <end position="925"/>
    </location>
</feature>
<dbReference type="AlphaFoldDB" id="A0A8K0JSS1"/>
<feature type="compositionally biased region" description="Basic and acidic residues" evidence="4">
    <location>
        <begin position="174"/>
        <end position="187"/>
    </location>
</feature>
<evidence type="ECO:0000256" key="1">
    <source>
        <dbReference type="ARBA" id="ARBA00004604"/>
    </source>
</evidence>
<dbReference type="Proteomes" id="UP000812966">
    <property type="component" value="Unassembled WGS sequence"/>
</dbReference>
<feature type="region of interest" description="Disordered" evidence="4">
    <location>
        <begin position="727"/>
        <end position="758"/>
    </location>
</feature>
<evidence type="ECO:0000259" key="5">
    <source>
        <dbReference type="PROSITE" id="PS51366"/>
    </source>
</evidence>
<evidence type="ECO:0000313" key="7">
    <source>
        <dbReference type="Proteomes" id="UP000812966"/>
    </source>
</evidence>
<dbReference type="InterPro" id="IPR003891">
    <property type="entry name" value="Initiation_fac_eIF4g_MI"/>
</dbReference>
<dbReference type="OrthoDB" id="361797at2759"/>
<accession>A0A8K0JSS1</accession>
<dbReference type="InterPro" id="IPR016024">
    <property type="entry name" value="ARM-type_fold"/>
</dbReference>
<dbReference type="Pfam" id="PF02847">
    <property type="entry name" value="MA3"/>
    <property type="match status" value="1"/>
</dbReference>
<dbReference type="SMART" id="SM00543">
    <property type="entry name" value="MIF4G"/>
    <property type="match status" value="1"/>
</dbReference>
<dbReference type="GO" id="GO:0042274">
    <property type="term" value="P:ribosomal small subunit biogenesis"/>
    <property type="evidence" value="ECO:0007669"/>
    <property type="project" value="TreeGrafter"/>
</dbReference>
<dbReference type="InterPro" id="IPR050781">
    <property type="entry name" value="CWC22_splicing_factor"/>
</dbReference>
<dbReference type="GO" id="GO:0003723">
    <property type="term" value="F:RNA binding"/>
    <property type="evidence" value="ECO:0007669"/>
    <property type="project" value="InterPro"/>
</dbReference>
<reference evidence="6" key="1">
    <citation type="submission" date="2020-04" db="EMBL/GenBank/DDBJ databases">
        <title>Analysis of mating type loci in Filobasidium floriforme.</title>
        <authorList>
            <person name="Nowrousian M."/>
        </authorList>
    </citation>
    <scope>NUCLEOTIDE SEQUENCE</scope>
    <source>
        <strain evidence="6">CBS 6242</strain>
    </source>
</reference>
<keyword evidence="7" id="KW-1185">Reference proteome</keyword>
<feature type="compositionally biased region" description="Basic and acidic residues" evidence="4">
    <location>
        <begin position="82"/>
        <end position="100"/>
    </location>
</feature>
<dbReference type="PANTHER" id="PTHR18034:SF4">
    <property type="entry name" value="NUCLEOLAR MIF4G DOMAIN-CONTAINING PROTEIN 1"/>
    <property type="match status" value="1"/>
</dbReference>
<dbReference type="PANTHER" id="PTHR18034">
    <property type="entry name" value="CELL CYCLE CONTROL PROTEIN CWF22-RELATED"/>
    <property type="match status" value="1"/>
</dbReference>
<feature type="region of interest" description="Disordered" evidence="4">
    <location>
        <begin position="264"/>
        <end position="418"/>
    </location>
</feature>
<dbReference type="PROSITE" id="PS51366">
    <property type="entry name" value="MI"/>
    <property type="match status" value="1"/>
</dbReference>
<dbReference type="InterPro" id="IPR003890">
    <property type="entry name" value="MIF4G-like_typ-3"/>
</dbReference>
<dbReference type="SMART" id="SM00544">
    <property type="entry name" value="MA3"/>
    <property type="match status" value="1"/>
</dbReference>
<feature type="compositionally biased region" description="Acidic residues" evidence="4">
    <location>
        <begin position="284"/>
        <end position="301"/>
    </location>
</feature>
<evidence type="ECO:0000313" key="6">
    <source>
        <dbReference type="EMBL" id="KAG7579960.1"/>
    </source>
</evidence>
<feature type="compositionally biased region" description="Low complexity" evidence="4">
    <location>
        <begin position="22"/>
        <end position="31"/>
    </location>
</feature>
<comment type="subcellular location">
    <subcellularLocation>
        <location evidence="1">Nucleus</location>
        <location evidence="1">Nucleolus</location>
    </subcellularLocation>
</comment>
<protein>
    <recommendedName>
        <fullName evidence="5">MI domain-containing protein</fullName>
    </recommendedName>
</protein>
<evidence type="ECO:0000256" key="4">
    <source>
        <dbReference type="SAM" id="MobiDB-lite"/>
    </source>
</evidence>
<feature type="compositionally biased region" description="Acidic residues" evidence="4">
    <location>
        <begin position="160"/>
        <end position="173"/>
    </location>
</feature>
<comment type="similarity">
    <text evidence="2">Belongs to the CWC22 family.</text>
</comment>
<feature type="region of interest" description="Disordered" evidence="4">
    <location>
        <begin position="1"/>
        <end position="223"/>
    </location>
</feature>
<feature type="region of interest" description="Disordered" evidence="4">
    <location>
        <begin position="234"/>
        <end position="253"/>
    </location>
</feature>
<evidence type="ECO:0000256" key="2">
    <source>
        <dbReference type="ARBA" id="ARBA00006856"/>
    </source>
</evidence>
<name>A0A8K0JSS1_9TREE</name>
<organism evidence="6 7">
    <name type="scientific">Filobasidium floriforme</name>
    <dbReference type="NCBI Taxonomy" id="5210"/>
    <lineage>
        <taxon>Eukaryota</taxon>
        <taxon>Fungi</taxon>
        <taxon>Dikarya</taxon>
        <taxon>Basidiomycota</taxon>
        <taxon>Agaricomycotina</taxon>
        <taxon>Tremellomycetes</taxon>
        <taxon>Filobasidiales</taxon>
        <taxon>Filobasidiaceae</taxon>
        <taxon>Filobasidium</taxon>
    </lineage>
</organism>
<evidence type="ECO:0000256" key="3">
    <source>
        <dbReference type="ARBA" id="ARBA00023242"/>
    </source>
</evidence>
<comment type="caution">
    <text evidence="6">The sequence shown here is derived from an EMBL/GenBank/DDBJ whole genome shotgun (WGS) entry which is preliminary data.</text>
</comment>
<dbReference type="SUPFAM" id="SSF48371">
    <property type="entry name" value="ARM repeat"/>
    <property type="match status" value="1"/>
</dbReference>
<feature type="compositionally biased region" description="Basic and acidic residues" evidence="4">
    <location>
        <begin position="358"/>
        <end position="367"/>
    </location>
</feature>
<dbReference type="Pfam" id="PF02854">
    <property type="entry name" value="MIF4G"/>
    <property type="match status" value="1"/>
</dbReference>
<dbReference type="EMBL" id="JABELV010000002">
    <property type="protein sequence ID" value="KAG7579960.1"/>
    <property type="molecule type" value="Genomic_DNA"/>
</dbReference>
<dbReference type="GO" id="GO:0005730">
    <property type="term" value="C:nucleolus"/>
    <property type="evidence" value="ECO:0007669"/>
    <property type="project" value="UniProtKB-SubCell"/>
</dbReference>
<sequence length="1085" mass="118967">MPAFRRGGGNIPRGGRGGARGGARAARGGPRLPFTLTEELGLPSQKKKEYSRPYDRQEEGRFDKRSQNGSRPTFDGATKRPSPSDRELERPAKKLKEHVKPAVTRDPPPKQAVASSDEIFIPAPRSSASGERKKITASTSTPLSRMLASQKGGNKNVAAEFEEDEDDAVESEAEEPRSKRAASDDKGKKYKKTAVVSDAPLDPSIMDSAFGSGRGKKAERDEEQEIAWLEWKLGKKGAKKPTEDGDESDGLDDLLNFADSVAFGKSSKSKGKGKGKEVVSAFDSENDDMDGLLDMEDDEESMVSFGSGQEDMAEEEDDFISDDGDVDEEDDLDDSMEEDDDLAQFLTEDEDEESEDDELRRNTEENARTANSEPGTKAVDAPAPAPVSPAPTTGKYVPPSLRKLQQQATAEASPSSDISATAIKTMEQQPKTEQQIKLERKTQGLLNKLSEANIESILAEVEGLYREWSRNEVTTTLTDMIIKIISDRANLLDSFVILYATFVAALYKLKGADLGGQFLQTAVNRYSTTKDAAMLHSNHKGDDAESPEDPGKQPLNILTLISELYNFQVVSCLLIYDLIKGFIDDLGTSGPKGEFAVEGVLRVLRCSGPQLRSDDPAALRDIVTLVQDKVSGQESKLSARAKFMIETLTNIKNNKVKNLPGGQGQVASETTTKMKKFLGGLSRKRQVMAHEPLRVTLNDILTASTKGKWWIVGAAWAGDPVRERERERARQVALKQASEGKQAGSKREADEDGDDETDLIGLGVGQQDELLRLARKQGMNTDVRRQVFMVMMTSDDFRHACDRLASLKFTEVQQREFIRVALHCLAIEPNYNPYYALLLSHLTSTSYSHRFTLQYALWDFLRDLGQDEVGGEGTRGDVRGTSGFAGLDEGKGGKALGKVKRVGMGLGWVISQGGVDLTVFKPVDLTSLQPASKVFFRTMFSYLVLGLYTRSPGFTLTAKQRAKRVASTSTSNTTKTQGQRLMLSEDEKETIEAIFVKTISAGGMELAQGTRYLLTREMGITAGSSQQGRDEATGKNKSKNKASVNLGTSRRFGKLMDDLEVEDEGYRGIVWEGLGVAEEVLGKMM</sequence>